<dbReference type="PANTHER" id="PTHR12592">
    <property type="entry name" value="ATP-DEPENDENT (S)-NAD(P)H-HYDRATE DEHYDRATASE FAMILY MEMBER"/>
    <property type="match status" value="1"/>
</dbReference>
<proteinExistence type="inferred from homology"/>
<feature type="binding site" evidence="6">
    <location>
        <position position="130"/>
    </location>
    <ligand>
        <name>(6S)-NADPHX</name>
        <dbReference type="ChEBI" id="CHEBI:64076"/>
    </ligand>
</feature>
<reference evidence="9" key="1">
    <citation type="submission" date="2022-03" db="EMBL/GenBank/DDBJ databases">
        <title>Draft genome sequence of Aduncisulcus paluster, a free-living microaerophilic Fornicata.</title>
        <authorList>
            <person name="Yuyama I."/>
            <person name="Kume K."/>
            <person name="Tamura T."/>
            <person name="Inagaki Y."/>
            <person name="Hashimoto T."/>
        </authorList>
    </citation>
    <scope>NUCLEOTIDE SEQUENCE</scope>
    <source>
        <strain evidence="9">NY0171</strain>
    </source>
</reference>
<feature type="domain" description="YjeF C-terminal" evidence="8">
    <location>
        <begin position="10"/>
        <end position="422"/>
    </location>
</feature>
<comment type="caution">
    <text evidence="9">The sequence shown here is derived from an EMBL/GenBank/DDBJ whole genome shotgun (WGS) entry which is preliminary data.</text>
</comment>
<organism evidence="9 10">
    <name type="scientific">Aduncisulcus paluster</name>
    <dbReference type="NCBI Taxonomy" id="2918883"/>
    <lineage>
        <taxon>Eukaryota</taxon>
        <taxon>Metamonada</taxon>
        <taxon>Carpediemonas-like organisms</taxon>
        <taxon>Aduncisulcus</taxon>
    </lineage>
</organism>
<evidence type="ECO:0000313" key="10">
    <source>
        <dbReference type="Proteomes" id="UP001057375"/>
    </source>
</evidence>
<gene>
    <name evidence="9" type="ORF">ADUPG1_012402</name>
</gene>
<keyword evidence="2 6" id="KW-0067">ATP-binding</keyword>
<keyword evidence="3" id="KW-0521">NADP</keyword>
<name>A0ABQ5K440_9EUKA</name>
<evidence type="ECO:0000256" key="4">
    <source>
        <dbReference type="ARBA" id="ARBA00023027"/>
    </source>
</evidence>
<comment type="caution">
    <text evidence="6">Lacks conserved residue(s) required for the propagation of feature annotation.</text>
</comment>
<dbReference type="Proteomes" id="UP001057375">
    <property type="component" value="Unassembled WGS sequence"/>
</dbReference>
<feature type="binding site" evidence="6">
    <location>
        <begin position="188"/>
        <end position="194"/>
    </location>
    <ligand>
        <name>(6S)-NADPHX</name>
        <dbReference type="ChEBI" id="CHEBI:64076"/>
    </ligand>
</feature>
<comment type="cofactor">
    <cofactor evidence="6">
        <name>Mg(2+)</name>
        <dbReference type="ChEBI" id="CHEBI:18420"/>
    </cofactor>
</comment>
<evidence type="ECO:0000256" key="7">
    <source>
        <dbReference type="SAM" id="MobiDB-lite"/>
    </source>
</evidence>
<feature type="binding site" evidence="6">
    <location>
        <position position="350"/>
    </location>
    <ligand>
        <name>(6S)-NADPHX</name>
        <dbReference type="ChEBI" id="CHEBI:64076"/>
    </ligand>
</feature>
<evidence type="ECO:0000259" key="8">
    <source>
        <dbReference type="PROSITE" id="PS51383"/>
    </source>
</evidence>
<dbReference type="PANTHER" id="PTHR12592:SF0">
    <property type="entry name" value="ATP-DEPENDENT (S)-NAD(P)H-HYDRATE DEHYDRATASE"/>
    <property type="match status" value="1"/>
</dbReference>
<evidence type="ECO:0000256" key="2">
    <source>
        <dbReference type="ARBA" id="ARBA00022840"/>
    </source>
</evidence>
<keyword evidence="5 6" id="KW-0456">Lyase</keyword>
<dbReference type="Gene3D" id="3.40.1190.20">
    <property type="match status" value="1"/>
</dbReference>
<keyword evidence="10" id="KW-1185">Reference proteome</keyword>
<evidence type="ECO:0000256" key="5">
    <source>
        <dbReference type="ARBA" id="ARBA00023239"/>
    </source>
</evidence>
<keyword evidence="4 6" id="KW-0520">NAD</keyword>
<evidence type="ECO:0000256" key="6">
    <source>
        <dbReference type="HAMAP-Rule" id="MF_03157"/>
    </source>
</evidence>
<dbReference type="EMBL" id="BQXS01012457">
    <property type="protein sequence ID" value="GKT23343.1"/>
    <property type="molecule type" value="Genomic_DNA"/>
</dbReference>
<dbReference type="HAMAP" id="MF_01965">
    <property type="entry name" value="NADHX_dehydratase"/>
    <property type="match status" value="1"/>
</dbReference>
<dbReference type="PROSITE" id="PS51383">
    <property type="entry name" value="YJEF_C_3"/>
    <property type="match status" value="1"/>
</dbReference>
<keyword evidence="1 6" id="KW-0547">Nucleotide-binding</keyword>
<evidence type="ECO:0000256" key="1">
    <source>
        <dbReference type="ARBA" id="ARBA00022741"/>
    </source>
</evidence>
<accession>A0ABQ5K440</accession>
<dbReference type="InterPro" id="IPR029056">
    <property type="entry name" value="Ribokinase-like"/>
</dbReference>
<evidence type="ECO:0000256" key="3">
    <source>
        <dbReference type="ARBA" id="ARBA00022857"/>
    </source>
</evidence>
<protein>
    <recommendedName>
        <fullName evidence="6">ATP-dependent (S)-NAD(P)H-hydrate dehydratase</fullName>
        <ecNumber evidence="6">4.2.1.93</ecNumber>
    </recommendedName>
    <alternativeName>
        <fullName evidence="6">ATP-dependent NAD(P)HX dehydratase</fullName>
    </alternativeName>
</protein>
<evidence type="ECO:0000313" key="9">
    <source>
        <dbReference type="EMBL" id="GKT23343.1"/>
    </source>
</evidence>
<comment type="function">
    <text evidence="6">Catalyzes the dehydration of the S-form of NAD(P)HX at the expense of ATP, which is converted to ADP. Together with NAD(P)HX epimerase, which catalyzes the epimerization of the S- and R-forms, the enzyme allows the repair of both epimers of NAD(P)HX, a damaged form of NAD(P)H that is a result of enzymatic or heat-dependent hydration.</text>
</comment>
<dbReference type="SUPFAM" id="SSF53613">
    <property type="entry name" value="Ribokinase-like"/>
    <property type="match status" value="1"/>
</dbReference>
<comment type="catalytic activity">
    <reaction evidence="6">
        <text>(6S)-NADHX + ATP = ADP + phosphate + NADH + H(+)</text>
        <dbReference type="Rhea" id="RHEA:19017"/>
        <dbReference type="ChEBI" id="CHEBI:15378"/>
        <dbReference type="ChEBI" id="CHEBI:30616"/>
        <dbReference type="ChEBI" id="CHEBI:43474"/>
        <dbReference type="ChEBI" id="CHEBI:57945"/>
        <dbReference type="ChEBI" id="CHEBI:64074"/>
        <dbReference type="ChEBI" id="CHEBI:456216"/>
        <dbReference type="EC" id="4.2.1.93"/>
    </reaction>
</comment>
<dbReference type="EC" id="4.2.1.93" evidence="6"/>
<comment type="similarity">
    <text evidence="6">Belongs to the NnrD/CARKD family.</text>
</comment>
<sequence>MLTFQESVSLFIKTFVKPFESPEKLHKGSSGRIAFIGGCDEYIGAPSFAALSSLFLGCDYAYVLCLSNPNPIRMLCPDAVVIEMKKLYEIAREFEFQESGISSSDFFGLSSRVYPTINALRVNALSIGSGLGRSLAAKVMLYTCMKVAQHKRIPMVVDGDGITLLCDMVRDGWLEFPIKNVDITLTPNFRELLALCIVSKIFESDEIRKDDHKKRSVEDIFKEFMNISSQTFSLSQAVSTSGDAEILSSLDDRLKDACSLITKLCKLTNCSILSKGAIDIVCVKEPVKFSATKSTAPSVSDSPVCRTPSKQPKQPVPSLEQMIAHDRDFEIVCKPVYSLKSPCRAAGQGDIIAGAVSTVLASLNAIKVRQDVFPDEISKRFGGLACASILVSIAAVLTYHKYSIGLTTSDILKSFKFAGKTVEKVSKSSVAFPTPFSSLFKYFNDAVE</sequence>
<feature type="binding site" evidence="6">
    <location>
        <begin position="340"/>
        <end position="349"/>
    </location>
    <ligand>
        <name>ATP</name>
        <dbReference type="ChEBI" id="CHEBI:30616"/>
    </ligand>
</feature>
<feature type="region of interest" description="Disordered" evidence="7">
    <location>
        <begin position="294"/>
        <end position="317"/>
    </location>
</feature>
<keyword evidence="6" id="KW-0597">Phosphoprotein</keyword>
<dbReference type="InterPro" id="IPR000631">
    <property type="entry name" value="CARKD"/>
</dbReference>
<dbReference type="Pfam" id="PF01256">
    <property type="entry name" value="Carb_kinase"/>
    <property type="match status" value="1"/>
</dbReference>
<comment type="catalytic activity">
    <reaction evidence="6">
        <text>(6S)-NADPHX + ATP = ADP + phosphate + NADPH + H(+)</text>
        <dbReference type="Rhea" id="RHEA:32231"/>
        <dbReference type="ChEBI" id="CHEBI:15378"/>
        <dbReference type="ChEBI" id="CHEBI:30616"/>
        <dbReference type="ChEBI" id="CHEBI:43474"/>
        <dbReference type="ChEBI" id="CHEBI:57783"/>
        <dbReference type="ChEBI" id="CHEBI:64076"/>
        <dbReference type="ChEBI" id="CHEBI:456216"/>
        <dbReference type="EC" id="4.2.1.93"/>
    </reaction>
</comment>